<dbReference type="PANTHER" id="PTHR35807:SF1">
    <property type="entry name" value="TRANSCRIPTIONAL REGULATOR REDD"/>
    <property type="match status" value="1"/>
</dbReference>
<dbReference type="GO" id="GO:0006355">
    <property type="term" value="P:regulation of DNA-templated transcription"/>
    <property type="evidence" value="ECO:0007669"/>
    <property type="project" value="InterPro"/>
</dbReference>
<dbReference type="InterPro" id="IPR005158">
    <property type="entry name" value="BTAD"/>
</dbReference>
<dbReference type="GO" id="GO:0000160">
    <property type="term" value="P:phosphorelay signal transduction system"/>
    <property type="evidence" value="ECO:0007669"/>
    <property type="project" value="InterPro"/>
</dbReference>
<keyword evidence="11" id="KW-1185">Reference proteome</keyword>
<dbReference type="PROSITE" id="PS51755">
    <property type="entry name" value="OMPR_PHOB"/>
    <property type="match status" value="1"/>
</dbReference>
<dbReference type="InterPro" id="IPR036388">
    <property type="entry name" value="WH-like_DNA-bd_sf"/>
</dbReference>
<dbReference type="InterPro" id="IPR051677">
    <property type="entry name" value="AfsR-DnrI-RedD_regulator"/>
</dbReference>
<evidence type="ECO:0000256" key="4">
    <source>
        <dbReference type="ARBA" id="ARBA00023125"/>
    </source>
</evidence>
<dbReference type="InterPro" id="IPR042197">
    <property type="entry name" value="Apaf_helical"/>
</dbReference>
<evidence type="ECO:0000256" key="1">
    <source>
        <dbReference type="ARBA" id="ARBA00005820"/>
    </source>
</evidence>
<proteinExistence type="inferred from homology"/>
<organism evidence="10 11">
    <name type="scientific">Natronoglycomyces albus</name>
    <dbReference type="NCBI Taxonomy" id="2811108"/>
    <lineage>
        <taxon>Bacteria</taxon>
        <taxon>Bacillati</taxon>
        <taxon>Actinomycetota</taxon>
        <taxon>Actinomycetes</taxon>
        <taxon>Glycomycetales</taxon>
        <taxon>Glycomycetaceae</taxon>
        <taxon>Natronoglycomyces</taxon>
    </lineage>
</organism>
<evidence type="ECO:0000256" key="7">
    <source>
        <dbReference type="SAM" id="Coils"/>
    </source>
</evidence>
<dbReference type="Proteomes" id="UP000662939">
    <property type="component" value="Chromosome"/>
</dbReference>
<dbReference type="InterPro" id="IPR016032">
    <property type="entry name" value="Sig_transdc_resp-reg_C-effctor"/>
</dbReference>
<dbReference type="Pfam" id="PF00931">
    <property type="entry name" value="NB-ARC"/>
    <property type="match status" value="1"/>
</dbReference>
<feature type="region of interest" description="Disordered" evidence="8">
    <location>
        <begin position="253"/>
        <end position="281"/>
    </location>
</feature>
<feature type="compositionally biased region" description="Polar residues" evidence="8">
    <location>
        <begin position="265"/>
        <end position="281"/>
    </location>
</feature>
<accession>A0A895XG49</accession>
<keyword evidence="3" id="KW-0805">Transcription regulation</keyword>
<keyword evidence="7" id="KW-0175">Coiled coil</keyword>
<evidence type="ECO:0000313" key="10">
    <source>
        <dbReference type="EMBL" id="QSB04841.1"/>
    </source>
</evidence>
<sequence length="1009" mass="112037">MKMNNSGAHSLRFNILGPIEAWNGSHPLRLGGTIQERVLTMLLLEPGKIIPVSRLVEAAWDNEPPSSAGHQVRKAISDLRQRIPKQGEVIYTAGPGYRIRIDDDELDLAEFRNWLRSSRRASDEGDIGRAAELLQQGLNLWRGPILAHQGGKVITAAAIAWDERHLAAKEQLFDLRLQLGEGSEIISDLREEITAHPLRENLRAHLMVALYRCGRQAEALDEFRDVRELLAEQLGIDPSVRLKKLHEDILRESPTLSAPSATTSVGGSSRQSELTSPTPIRTSLPYSLADFTGRSEELDRIRQLAQKPNCGTRIVAIDGMGGSGKTSLAVHAAHQLAKHYPDGQVYIDLQGFTPDKDALSAEAALDRLLRDIGLDSVQIPNGLEAKAGTWRAALAGRKILILLDNAANSAQVQPLLPGSTECLVLVTSRMRLIDIDGASWVSLGAMSTEESRTLLIRVLGQERVAAEPIAAAELADLCVRLPLALRLATARLRNRPRWSLEYLVDRLRNDERRIAELSSEMRSVTNTIDMSYQVLSSSQREAFQLLSLHPSNDIDLASAAALLGTDAHAAEELLEHLLDMQLLQQHKAGTYSFHDLVRCFAHEVRRGHDPLRLREGIVRLLDYYVAASDNVSRVMFPGRRSFGHPLNLPEVVLPEVSDNCSALAWLGDHHQSVIGAIFLADREGLAWHAMLLSRNILCYLTTRGFHRQFLEIGEYAVDSARRIGQVDYLGANLSNLGIAYWKVGQFDRGIQVCSESLEISRAQDDRLSEAHVTGVFGLLTAHAGRYDLARPYLMRSIELKREFAMVQAEAKSLADMAMLDIHVGRLEEAIVWATESLERHRRGGTMPVDALVYLANAHFCLNNLDQAKQAIEQALTLCDTEQPTEMTSLALAYAAAIWDQVGEADRSESYARRALHLANANNSAIWQVSVWNVLAFRQLRLGAPHEARALFEKALQLASQITFRFEEVRAHRGLSLAAAQLGLPEVAVRHQRHADQLWEHLPHEARSCV</sequence>
<keyword evidence="5" id="KW-0804">Transcription</keyword>
<dbReference type="PRINTS" id="PR00364">
    <property type="entry name" value="DISEASERSIST"/>
</dbReference>
<dbReference type="PANTHER" id="PTHR35807">
    <property type="entry name" value="TRANSCRIPTIONAL REGULATOR REDD-RELATED"/>
    <property type="match status" value="1"/>
</dbReference>
<dbReference type="Gene3D" id="1.10.10.10">
    <property type="entry name" value="Winged helix-like DNA-binding domain superfamily/Winged helix DNA-binding domain"/>
    <property type="match status" value="2"/>
</dbReference>
<dbReference type="GO" id="GO:0043531">
    <property type="term" value="F:ADP binding"/>
    <property type="evidence" value="ECO:0007669"/>
    <property type="project" value="InterPro"/>
</dbReference>
<evidence type="ECO:0000256" key="8">
    <source>
        <dbReference type="SAM" id="MobiDB-lite"/>
    </source>
</evidence>
<dbReference type="GO" id="GO:0003677">
    <property type="term" value="F:DNA binding"/>
    <property type="evidence" value="ECO:0007669"/>
    <property type="project" value="UniProtKB-UniRule"/>
</dbReference>
<dbReference type="AlphaFoldDB" id="A0A895XG49"/>
<dbReference type="Gene3D" id="1.25.40.10">
    <property type="entry name" value="Tetratricopeptide repeat domain"/>
    <property type="match status" value="3"/>
</dbReference>
<dbReference type="SUPFAM" id="SSF46894">
    <property type="entry name" value="C-terminal effector domain of the bipartite response regulators"/>
    <property type="match status" value="1"/>
</dbReference>
<dbReference type="Gene3D" id="1.10.8.430">
    <property type="entry name" value="Helical domain of apoptotic protease-activating factors"/>
    <property type="match status" value="1"/>
</dbReference>
<dbReference type="Pfam" id="PF03704">
    <property type="entry name" value="BTAD"/>
    <property type="match status" value="1"/>
</dbReference>
<dbReference type="Pfam" id="PF13424">
    <property type="entry name" value="TPR_12"/>
    <property type="match status" value="1"/>
</dbReference>
<evidence type="ECO:0000259" key="9">
    <source>
        <dbReference type="PROSITE" id="PS51755"/>
    </source>
</evidence>
<evidence type="ECO:0000256" key="5">
    <source>
        <dbReference type="ARBA" id="ARBA00023163"/>
    </source>
</evidence>
<evidence type="ECO:0000313" key="11">
    <source>
        <dbReference type="Proteomes" id="UP000662939"/>
    </source>
</evidence>
<dbReference type="InterPro" id="IPR027417">
    <property type="entry name" value="P-loop_NTPase"/>
</dbReference>
<dbReference type="SUPFAM" id="SSF52540">
    <property type="entry name" value="P-loop containing nucleoside triphosphate hydrolases"/>
    <property type="match status" value="1"/>
</dbReference>
<dbReference type="SUPFAM" id="SSF48452">
    <property type="entry name" value="TPR-like"/>
    <property type="match status" value="3"/>
</dbReference>
<protein>
    <submittedName>
        <fullName evidence="10">Tetratricopeptide repeat protein</fullName>
    </submittedName>
</protein>
<dbReference type="RefSeq" id="WP_213170840.1">
    <property type="nucleotide sequence ID" value="NZ_CP070496.1"/>
</dbReference>
<evidence type="ECO:0000256" key="2">
    <source>
        <dbReference type="ARBA" id="ARBA00022737"/>
    </source>
</evidence>
<dbReference type="InterPro" id="IPR011990">
    <property type="entry name" value="TPR-like_helical_dom_sf"/>
</dbReference>
<reference evidence="10" key="1">
    <citation type="submission" date="2021-02" db="EMBL/GenBank/DDBJ databases">
        <title>Natronoglycomyces albus gen. nov., sp. nov, a haloalkaliphilic actinobacterium from a soda solonchak soil.</title>
        <authorList>
            <person name="Sorokin D.Y."/>
            <person name="Khijniak T.V."/>
            <person name="Zakharycheva A.P."/>
            <person name="Boueva O.V."/>
            <person name="Ariskina E.V."/>
            <person name="Hahnke R.L."/>
            <person name="Bunk B."/>
            <person name="Sproer C."/>
            <person name="Schumann P."/>
            <person name="Evtushenko L.I."/>
            <person name="Kublanov I.V."/>
        </authorList>
    </citation>
    <scope>NUCLEOTIDE SEQUENCE</scope>
    <source>
        <strain evidence="10">DSM 106290</strain>
    </source>
</reference>
<dbReference type="Pfam" id="PF00486">
    <property type="entry name" value="Trans_reg_C"/>
    <property type="match status" value="1"/>
</dbReference>
<dbReference type="CDD" id="cd15831">
    <property type="entry name" value="BTAD"/>
    <property type="match status" value="1"/>
</dbReference>
<gene>
    <name evidence="10" type="ORF">JQS30_13880</name>
</gene>
<dbReference type="EMBL" id="CP070496">
    <property type="protein sequence ID" value="QSB04841.1"/>
    <property type="molecule type" value="Genomic_DNA"/>
</dbReference>
<dbReference type="Gene3D" id="3.40.50.300">
    <property type="entry name" value="P-loop containing nucleotide triphosphate hydrolases"/>
    <property type="match status" value="1"/>
</dbReference>
<feature type="coiled-coil region" evidence="7">
    <location>
        <begin position="500"/>
        <end position="527"/>
    </location>
</feature>
<dbReference type="InterPro" id="IPR002182">
    <property type="entry name" value="NB-ARC"/>
</dbReference>
<dbReference type="InterPro" id="IPR001867">
    <property type="entry name" value="OmpR/PhoB-type_DNA-bd"/>
</dbReference>
<dbReference type="SMART" id="SM01043">
    <property type="entry name" value="BTAD"/>
    <property type="match status" value="1"/>
</dbReference>
<feature type="DNA-binding region" description="OmpR/PhoB-type" evidence="6">
    <location>
        <begin position="1"/>
        <end position="101"/>
    </location>
</feature>
<dbReference type="InterPro" id="IPR019734">
    <property type="entry name" value="TPR_rpt"/>
</dbReference>
<keyword evidence="4 6" id="KW-0238">DNA-binding</keyword>
<comment type="similarity">
    <text evidence="1">Belongs to the AfsR/DnrI/RedD regulatory family.</text>
</comment>
<feature type="compositionally biased region" description="Low complexity" evidence="8">
    <location>
        <begin position="253"/>
        <end position="264"/>
    </location>
</feature>
<name>A0A895XG49_9ACTN</name>
<keyword evidence="2" id="KW-0677">Repeat</keyword>
<evidence type="ECO:0000256" key="6">
    <source>
        <dbReference type="PROSITE-ProRule" id="PRU01091"/>
    </source>
</evidence>
<dbReference type="SMART" id="SM00028">
    <property type="entry name" value="TPR"/>
    <property type="match status" value="6"/>
</dbReference>
<dbReference type="KEGG" id="nav:JQS30_13880"/>
<feature type="domain" description="OmpR/PhoB-type" evidence="9">
    <location>
        <begin position="1"/>
        <end position="101"/>
    </location>
</feature>
<dbReference type="SMART" id="SM00862">
    <property type="entry name" value="Trans_reg_C"/>
    <property type="match status" value="1"/>
</dbReference>
<evidence type="ECO:0000256" key="3">
    <source>
        <dbReference type="ARBA" id="ARBA00023015"/>
    </source>
</evidence>